<protein>
    <submittedName>
        <fullName evidence="2">Uncharacterized protein</fullName>
    </submittedName>
</protein>
<accession>A0A940NUU1</accession>
<sequence>MQNSVMIQEKTSSKKPKKVFQSFFKRFRKDNVSEQSSLAESLNEELKQLKEQLDFKEINFKHAEPEYVDVAIMELEATRIKYSITVRKLKKLFPESNSTPSFSKCTVDK</sequence>
<dbReference type="EMBL" id="JAGIYQ010000005">
    <property type="protein sequence ID" value="MBP0725278.1"/>
    <property type="molecule type" value="Genomic_DNA"/>
</dbReference>
<evidence type="ECO:0000256" key="1">
    <source>
        <dbReference type="SAM" id="Coils"/>
    </source>
</evidence>
<evidence type="ECO:0000313" key="3">
    <source>
        <dbReference type="Proteomes" id="UP000682134"/>
    </source>
</evidence>
<reference evidence="2" key="1">
    <citation type="submission" date="2021-04" db="EMBL/GenBank/DDBJ databases">
        <title>Genome seq and assembly of Bacillus sp.</title>
        <authorList>
            <person name="Chhetri G."/>
        </authorList>
    </citation>
    <scope>NUCLEOTIDE SEQUENCE</scope>
    <source>
        <strain evidence="2">RG28</strain>
    </source>
</reference>
<dbReference type="RefSeq" id="WP_209404679.1">
    <property type="nucleotide sequence ID" value="NZ_JAGIYQ010000005.1"/>
</dbReference>
<keyword evidence="3" id="KW-1185">Reference proteome</keyword>
<evidence type="ECO:0000313" key="2">
    <source>
        <dbReference type="EMBL" id="MBP0725278.1"/>
    </source>
</evidence>
<dbReference type="AlphaFoldDB" id="A0A940NUU1"/>
<dbReference type="Proteomes" id="UP000682134">
    <property type="component" value="Unassembled WGS sequence"/>
</dbReference>
<proteinExistence type="predicted"/>
<organism evidence="2 3">
    <name type="scientific">Gottfriedia endophytica</name>
    <dbReference type="NCBI Taxonomy" id="2820819"/>
    <lineage>
        <taxon>Bacteria</taxon>
        <taxon>Bacillati</taxon>
        <taxon>Bacillota</taxon>
        <taxon>Bacilli</taxon>
        <taxon>Bacillales</taxon>
        <taxon>Bacillaceae</taxon>
        <taxon>Gottfriedia</taxon>
    </lineage>
</organism>
<comment type="caution">
    <text evidence="2">The sequence shown here is derived from an EMBL/GenBank/DDBJ whole genome shotgun (WGS) entry which is preliminary data.</text>
</comment>
<name>A0A940NUU1_9BACI</name>
<feature type="coiled-coil region" evidence="1">
    <location>
        <begin position="32"/>
        <end position="59"/>
    </location>
</feature>
<keyword evidence="1" id="KW-0175">Coiled coil</keyword>
<gene>
    <name evidence="2" type="ORF">J5Y03_08755</name>
</gene>